<name>A0A1W2H7H5_9BACT</name>
<dbReference type="OrthoDB" id="929868at2"/>
<dbReference type="Proteomes" id="UP000192333">
    <property type="component" value="Chromosome I"/>
</dbReference>
<evidence type="ECO:0000259" key="1">
    <source>
        <dbReference type="Pfam" id="PF06439"/>
    </source>
</evidence>
<sequence length="223" mass="25312">MNSIKKLHYRIILIFIIVFTCSLLNVSGQHFKNTISIFNNNSLNGWNVHPSSSKDLWKVEKGIIVGGDGVRKIEENNYLYTEEIYGDFEFRCLFRLTGDAGTGLINSGIQYRSNIIDKNMVGYQADIGTGYWGDIYDEHRRGKLVGGDLETLKHILSETGWNSYTIRCKGDFHEIFINGVKTCEYEEKNPDIPKSGLIGIQLHSGGNAKIEFRDLTITYISEN</sequence>
<dbReference type="InterPro" id="IPR010496">
    <property type="entry name" value="AL/BT2_dom"/>
</dbReference>
<dbReference type="STRING" id="758820.SAMN00777080_3507"/>
<proteinExistence type="predicted"/>
<gene>
    <name evidence="2" type="ORF">SAMN00777080_3507</name>
</gene>
<dbReference type="Pfam" id="PF06439">
    <property type="entry name" value="3keto-disac_hyd"/>
    <property type="match status" value="1"/>
</dbReference>
<dbReference type="EMBL" id="LT838813">
    <property type="protein sequence ID" value="SMD44871.1"/>
    <property type="molecule type" value="Genomic_DNA"/>
</dbReference>
<evidence type="ECO:0000313" key="3">
    <source>
        <dbReference type="Proteomes" id="UP000192333"/>
    </source>
</evidence>
<dbReference type="AlphaFoldDB" id="A0A1W2H7H5"/>
<dbReference type="GO" id="GO:0016787">
    <property type="term" value="F:hydrolase activity"/>
    <property type="evidence" value="ECO:0007669"/>
    <property type="project" value="InterPro"/>
</dbReference>
<feature type="domain" description="3-keto-alpha-glucoside-1,2-lyase/3-keto-2-hydroxy-glucal hydratase" evidence="1">
    <location>
        <begin position="35"/>
        <end position="218"/>
    </location>
</feature>
<reference evidence="3" key="1">
    <citation type="submission" date="2017-04" db="EMBL/GenBank/DDBJ databases">
        <authorList>
            <person name="Varghese N."/>
            <person name="Submissions S."/>
        </authorList>
    </citation>
    <scope>NUCLEOTIDE SEQUENCE [LARGE SCALE GENOMIC DNA]</scope>
    <source>
        <strain evidence="3">DSM 16537</strain>
    </source>
</reference>
<accession>A0A1W2H7H5</accession>
<protein>
    <recommendedName>
        <fullName evidence="1">3-keto-alpha-glucoside-1,2-lyase/3-keto-2-hydroxy-glucal hydratase domain-containing protein</fullName>
    </recommendedName>
</protein>
<evidence type="ECO:0000313" key="2">
    <source>
        <dbReference type="EMBL" id="SMD44871.1"/>
    </source>
</evidence>
<keyword evidence="3" id="KW-1185">Reference proteome</keyword>
<organism evidence="2 3">
    <name type="scientific">Aquiflexum balticum DSM 16537</name>
    <dbReference type="NCBI Taxonomy" id="758820"/>
    <lineage>
        <taxon>Bacteria</taxon>
        <taxon>Pseudomonadati</taxon>
        <taxon>Bacteroidota</taxon>
        <taxon>Cytophagia</taxon>
        <taxon>Cytophagales</taxon>
        <taxon>Cyclobacteriaceae</taxon>
        <taxon>Aquiflexum</taxon>
    </lineage>
</organism>
<dbReference type="Gene3D" id="2.60.120.560">
    <property type="entry name" value="Exo-inulinase, domain 1"/>
    <property type="match status" value="1"/>
</dbReference>